<evidence type="ECO:0000256" key="1">
    <source>
        <dbReference type="ARBA" id="ARBA00001917"/>
    </source>
</evidence>
<dbReference type="AlphaFoldDB" id="A0AAN0IHY9"/>
<protein>
    <recommendedName>
        <fullName evidence="2">(S)-2-hydroxy-acid oxidase</fullName>
        <ecNumber evidence="2">1.1.3.15</ecNumber>
    </recommendedName>
</protein>
<evidence type="ECO:0000259" key="9">
    <source>
        <dbReference type="PROSITE" id="PS51349"/>
    </source>
</evidence>
<feature type="binding site" evidence="8">
    <location>
        <position position="134"/>
    </location>
    <ligand>
        <name>glyoxylate</name>
        <dbReference type="ChEBI" id="CHEBI:36655"/>
    </ligand>
</feature>
<dbReference type="RefSeq" id="XP_003390082.1">
    <property type="nucleotide sequence ID" value="XM_003390034.3"/>
</dbReference>
<dbReference type="PANTHER" id="PTHR10578:SF149">
    <property type="entry name" value="2-HYDROXYACID OXIDASE 2"/>
    <property type="match status" value="1"/>
</dbReference>
<keyword evidence="8" id="KW-0288">FMN</keyword>
<name>A0AAN0IHY9_AMPQE</name>
<dbReference type="GO" id="GO:0001561">
    <property type="term" value="P:fatty acid alpha-oxidation"/>
    <property type="evidence" value="ECO:0007669"/>
    <property type="project" value="TreeGrafter"/>
</dbReference>
<dbReference type="CDD" id="cd02809">
    <property type="entry name" value="alpha_hydroxyacid_oxid_FMN"/>
    <property type="match status" value="1"/>
</dbReference>
<dbReference type="Pfam" id="PF01070">
    <property type="entry name" value="FMN_dh"/>
    <property type="match status" value="1"/>
</dbReference>
<dbReference type="KEGG" id="aqu:100641568"/>
<evidence type="ECO:0000256" key="2">
    <source>
        <dbReference type="ARBA" id="ARBA00013087"/>
    </source>
</evidence>
<accession>A0AAN0IHY9</accession>
<proteinExistence type="inferred from homology"/>
<dbReference type="Proteomes" id="UP000007879">
    <property type="component" value="Unassembled WGS sequence"/>
</dbReference>
<feature type="domain" description="FMN hydroxy acid dehydrogenase" evidence="9">
    <location>
        <begin position="1"/>
        <end position="354"/>
    </location>
</feature>
<dbReference type="EnsemblMetazoa" id="XM_003390034.3">
    <property type="protein sequence ID" value="XP_003390082.1"/>
    <property type="gene ID" value="LOC100641568"/>
</dbReference>
<dbReference type="PROSITE" id="PS00557">
    <property type="entry name" value="FMN_HYDROXY_ACID_DH_1"/>
    <property type="match status" value="1"/>
</dbReference>
<evidence type="ECO:0000313" key="11">
    <source>
        <dbReference type="Proteomes" id="UP000007879"/>
    </source>
</evidence>
<dbReference type="PANTHER" id="PTHR10578">
    <property type="entry name" value="S -2-HYDROXY-ACID OXIDASE-RELATED"/>
    <property type="match status" value="1"/>
</dbReference>
<reference evidence="10" key="2">
    <citation type="submission" date="2024-06" db="UniProtKB">
        <authorList>
            <consortium name="EnsemblMetazoa"/>
        </authorList>
    </citation>
    <scope>IDENTIFICATION</scope>
</reference>
<dbReference type="GO" id="GO:0010181">
    <property type="term" value="F:FMN binding"/>
    <property type="evidence" value="ECO:0007669"/>
    <property type="project" value="InterPro"/>
</dbReference>
<evidence type="ECO:0000313" key="10">
    <source>
        <dbReference type="EnsemblMetazoa" id="XP_003390082.1"/>
    </source>
</evidence>
<dbReference type="GeneID" id="100641568"/>
<dbReference type="SUPFAM" id="SSF51395">
    <property type="entry name" value="FMN-linked oxidoreductases"/>
    <property type="match status" value="1"/>
</dbReference>
<dbReference type="GO" id="GO:0005782">
    <property type="term" value="C:peroxisomal matrix"/>
    <property type="evidence" value="ECO:0007669"/>
    <property type="project" value="TreeGrafter"/>
</dbReference>
<comment type="catalytic activity">
    <reaction evidence="6">
        <text>2-hydroxyoctanoate + O2 = 2-oxooctanoate + H2O2</text>
        <dbReference type="Rhea" id="RHEA:67940"/>
        <dbReference type="ChEBI" id="CHEBI:15379"/>
        <dbReference type="ChEBI" id="CHEBI:16240"/>
        <dbReference type="ChEBI" id="CHEBI:133514"/>
        <dbReference type="ChEBI" id="CHEBI:176689"/>
    </reaction>
    <physiologicalReaction direction="left-to-right" evidence="6">
        <dbReference type="Rhea" id="RHEA:67941"/>
    </physiologicalReaction>
</comment>
<dbReference type="PIRSF" id="PIRSF000138">
    <property type="entry name" value="Al-hdrx_acd_dh"/>
    <property type="match status" value="1"/>
</dbReference>
<comment type="catalytic activity">
    <reaction evidence="5">
        <text>a (2S)-2-hydroxycarboxylate + O2 = a 2-oxocarboxylate + H2O2</text>
        <dbReference type="Rhea" id="RHEA:16789"/>
        <dbReference type="ChEBI" id="CHEBI:15379"/>
        <dbReference type="ChEBI" id="CHEBI:16240"/>
        <dbReference type="ChEBI" id="CHEBI:35179"/>
        <dbReference type="ChEBI" id="CHEBI:58123"/>
        <dbReference type="EC" id="1.1.3.15"/>
    </reaction>
    <physiologicalReaction direction="left-to-right" evidence="5">
        <dbReference type="Rhea" id="RHEA:16790"/>
    </physiologicalReaction>
</comment>
<feature type="binding site" evidence="8">
    <location>
        <begin position="303"/>
        <end position="304"/>
    </location>
    <ligand>
        <name>FMN</name>
        <dbReference type="ChEBI" id="CHEBI:58210"/>
    </ligand>
</feature>
<dbReference type="EC" id="1.1.3.15" evidence="2"/>
<evidence type="ECO:0000256" key="3">
    <source>
        <dbReference type="ARBA" id="ARBA00023002"/>
    </source>
</evidence>
<evidence type="ECO:0000256" key="4">
    <source>
        <dbReference type="ARBA" id="ARBA00024042"/>
    </source>
</evidence>
<dbReference type="Gene3D" id="3.20.20.70">
    <property type="entry name" value="Aldolase class I"/>
    <property type="match status" value="1"/>
</dbReference>
<dbReference type="InterPro" id="IPR000262">
    <property type="entry name" value="FMN-dep_DH"/>
</dbReference>
<dbReference type="InterPro" id="IPR037396">
    <property type="entry name" value="FMN_HAD"/>
</dbReference>
<evidence type="ECO:0000256" key="8">
    <source>
        <dbReference type="PIRSR" id="PIRSR000138-2"/>
    </source>
</evidence>
<organism evidence="10 11">
    <name type="scientific">Amphimedon queenslandica</name>
    <name type="common">Sponge</name>
    <dbReference type="NCBI Taxonomy" id="400682"/>
    <lineage>
        <taxon>Eukaryota</taxon>
        <taxon>Metazoa</taxon>
        <taxon>Porifera</taxon>
        <taxon>Demospongiae</taxon>
        <taxon>Heteroscleromorpha</taxon>
        <taxon>Haplosclerida</taxon>
        <taxon>Niphatidae</taxon>
        <taxon>Amphimedon</taxon>
    </lineage>
</organism>
<evidence type="ECO:0000256" key="5">
    <source>
        <dbReference type="ARBA" id="ARBA00029325"/>
    </source>
</evidence>
<dbReference type="InterPro" id="IPR012133">
    <property type="entry name" value="Alpha-hydoxy_acid_DH_FMN"/>
</dbReference>
<feature type="binding site" evidence="8">
    <location>
        <position position="160"/>
    </location>
    <ligand>
        <name>FMN</name>
        <dbReference type="ChEBI" id="CHEBI:58210"/>
    </ligand>
</feature>
<evidence type="ECO:0000256" key="7">
    <source>
        <dbReference type="PIRSR" id="PIRSR000138-1"/>
    </source>
</evidence>
<dbReference type="FunFam" id="3.20.20.70:FF:000056">
    <property type="entry name" value="hydroxyacid oxidase 2"/>
    <property type="match status" value="1"/>
</dbReference>
<sequence>MATRRLICLEEYEEEARSILDRNTWGYYSPGAIAEYTLRDNLQAFNRYSIFPRVLVDVSLIDMSVRLLGDTIDMPIGISPTAMQCLAHPDGEKATARAAARMGTCLTLSSWSTTSIEEVAEHNGSHSLRWFQLYVYKDNNLTIDLVRRAEREGFKALVVTVDTPESGTRFPEKRNKFYLPPHLKLANFSDRDSTSLLISWGISLLFWDGIDWLRSITRLPIVLKGILRADDAREAMKHDIQGILVSNHGARQLDTVPAAIDALSGIVEAVKGSNIEVYLDSGIRHGTDVFKALALGARCVFIGRPVLWGLAVNGEEGVCEVLSILREEFRQAMVLSGTPNISSITKDLVMHRSHAKL</sequence>
<feature type="binding site" evidence="8">
    <location>
        <position position="109"/>
    </location>
    <ligand>
        <name>FMN</name>
        <dbReference type="ChEBI" id="CHEBI:58210"/>
    </ligand>
</feature>
<feature type="binding site" evidence="8">
    <location>
        <begin position="280"/>
        <end position="284"/>
    </location>
    <ligand>
        <name>FMN</name>
        <dbReference type="ChEBI" id="CHEBI:58210"/>
    </ligand>
</feature>
<dbReference type="GO" id="GO:0003973">
    <property type="term" value="F:(S)-2-hydroxy-acid oxidase activity"/>
    <property type="evidence" value="ECO:0007669"/>
    <property type="project" value="UniProtKB-EC"/>
</dbReference>
<comment type="cofactor">
    <cofactor evidence="1">
        <name>FMN</name>
        <dbReference type="ChEBI" id="CHEBI:58210"/>
    </cofactor>
</comment>
<feature type="binding site" evidence="8">
    <location>
        <position position="248"/>
    </location>
    <ligand>
        <name>glyoxylate</name>
        <dbReference type="ChEBI" id="CHEBI:36655"/>
    </ligand>
</feature>
<dbReference type="InterPro" id="IPR008259">
    <property type="entry name" value="FMN_hydac_DH_AS"/>
</dbReference>
<keyword evidence="3" id="KW-0560">Oxidoreductase</keyword>
<feature type="binding site" evidence="8">
    <location>
        <position position="27"/>
    </location>
    <ligand>
        <name>glyoxylate</name>
        <dbReference type="ChEBI" id="CHEBI:36655"/>
    </ligand>
</feature>
<evidence type="ECO:0000256" key="6">
    <source>
        <dbReference type="ARBA" id="ARBA00029327"/>
    </source>
</evidence>
<keyword evidence="8" id="KW-0285">Flavoprotein</keyword>
<feature type="binding site" evidence="8">
    <location>
        <position position="224"/>
    </location>
    <ligand>
        <name>FMN</name>
        <dbReference type="ChEBI" id="CHEBI:58210"/>
    </ligand>
</feature>
<feature type="binding site" evidence="8">
    <location>
        <position position="132"/>
    </location>
    <ligand>
        <name>glyoxylate</name>
        <dbReference type="ChEBI" id="CHEBI:36655"/>
    </ligand>
</feature>
<feature type="active site" description="Proton acceptor" evidence="7">
    <location>
        <position position="248"/>
    </location>
</feature>
<dbReference type="InterPro" id="IPR013785">
    <property type="entry name" value="Aldolase_TIM"/>
</dbReference>
<reference evidence="11" key="1">
    <citation type="journal article" date="2010" name="Nature">
        <title>The Amphimedon queenslandica genome and the evolution of animal complexity.</title>
        <authorList>
            <person name="Srivastava M."/>
            <person name="Simakov O."/>
            <person name="Chapman J."/>
            <person name="Fahey B."/>
            <person name="Gauthier M.E."/>
            <person name="Mitros T."/>
            <person name="Richards G.S."/>
            <person name="Conaco C."/>
            <person name="Dacre M."/>
            <person name="Hellsten U."/>
            <person name="Larroux C."/>
            <person name="Putnam N.H."/>
            <person name="Stanke M."/>
            <person name="Adamska M."/>
            <person name="Darling A."/>
            <person name="Degnan S.M."/>
            <person name="Oakley T.H."/>
            <person name="Plachetzki D.C."/>
            <person name="Zhai Y."/>
            <person name="Adamski M."/>
            <person name="Calcino A."/>
            <person name="Cummins S.F."/>
            <person name="Goodstein D.M."/>
            <person name="Harris C."/>
            <person name="Jackson D.J."/>
            <person name="Leys S.P."/>
            <person name="Shu S."/>
            <person name="Woodcroft B.J."/>
            <person name="Vervoort M."/>
            <person name="Kosik K.S."/>
            <person name="Manning G."/>
            <person name="Degnan B.M."/>
            <person name="Rokhsar D.S."/>
        </authorList>
    </citation>
    <scope>NUCLEOTIDE SEQUENCE [LARGE SCALE GENOMIC DNA]</scope>
</reference>
<feature type="binding site" evidence="8">
    <location>
        <position position="246"/>
    </location>
    <ligand>
        <name>FMN</name>
        <dbReference type="ChEBI" id="CHEBI:58210"/>
    </ligand>
</feature>
<keyword evidence="11" id="KW-1185">Reference proteome</keyword>
<feature type="binding site" evidence="8">
    <location>
        <begin position="80"/>
        <end position="82"/>
    </location>
    <ligand>
        <name>FMN</name>
        <dbReference type="ChEBI" id="CHEBI:58210"/>
    </ligand>
</feature>
<feature type="binding site" evidence="8">
    <location>
        <position position="251"/>
    </location>
    <ligand>
        <name>glyoxylate</name>
        <dbReference type="ChEBI" id="CHEBI:36655"/>
    </ligand>
</feature>
<dbReference type="PROSITE" id="PS51349">
    <property type="entry name" value="FMN_HYDROXY_ACID_DH_2"/>
    <property type="match status" value="1"/>
</dbReference>
<comment type="similarity">
    <text evidence="4">Belongs to the FMN-dependent alpha-hydroxy acid dehydrogenase family.</text>
</comment>
<feature type="binding site" evidence="8">
    <location>
        <position position="169"/>
    </location>
    <ligand>
        <name>glyoxylate</name>
        <dbReference type="ChEBI" id="CHEBI:36655"/>
    </ligand>
</feature>